<keyword evidence="3" id="KW-1185">Reference proteome</keyword>
<feature type="transmembrane region" description="Helical" evidence="1">
    <location>
        <begin position="70"/>
        <end position="91"/>
    </location>
</feature>
<protein>
    <submittedName>
        <fullName evidence="2">Uncharacterized protein</fullName>
    </submittedName>
</protein>
<keyword evidence="1" id="KW-1133">Transmembrane helix</keyword>
<comment type="caution">
    <text evidence="2">The sequence shown here is derived from an EMBL/GenBank/DDBJ whole genome shotgun (WGS) entry which is preliminary data.</text>
</comment>
<keyword evidence="1" id="KW-0812">Transmembrane</keyword>
<name>A0A7W5V691_9ACTN</name>
<gene>
    <name evidence="2" type="ORF">FHR33_004556</name>
</gene>
<dbReference type="RefSeq" id="WP_183650985.1">
    <property type="nucleotide sequence ID" value="NZ_BAAAXX010000088.1"/>
</dbReference>
<keyword evidence="1" id="KW-0472">Membrane</keyword>
<feature type="transmembrane region" description="Helical" evidence="1">
    <location>
        <begin position="44"/>
        <end position="64"/>
    </location>
</feature>
<dbReference type="Proteomes" id="UP000579945">
    <property type="component" value="Unassembled WGS sequence"/>
</dbReference>
<reference evidence="2 3" key="1">
    <citation type="submission" date="2020-08" db="EMBL/GenBank/DDBJ databases">
        <title>Sequencing the genomes of 1000 actinobacteria strains.</title>
        <authorList>
            <person name="Klenk H.-P."/>
        </authorList>
    </citation>
    <scope>NUCLEOTIDE SEQUENCE [LARGE SCALE GENOMIC DNA]</scope>
    <source>
        <strain evidence="2 3">DSM 44320</strain>
    </source>
</reference>
<proteinExistence type="predicted"/>
<accession>A0A7W5V691</accession>
<evidence type="ECO:0000313" key="3">
    <source>
        <dbReference type="Proteomes" id="UP000579945"/>
    </source>
</evidence>
<dbReference type="AlphaFoldDB" id="A0A7W5V691"/>
<evidence type="ECO:0000313" key="2">
    <source>
        <dbReference type="EMBL" id="MBB3728696.1"/>
    </source>
</evidence>
<dbReference type="GeneID" id="95390923"/>
<sequence>MNEDPRLVERMRQEVAAWARSAGESLQLGVVGVRLAADGAKRRAPYVTLATLAASAVAPLALTAVTGTTVAAAAIAAVSGVGTNVLSELIVRGADTWRDKVTADERQAMQAIRGDLSGSIERILEEGGARAAELRAEIAGVLHRIDAMDAALREAEARDDVRLQEFVSDLFMELGRRFAEFAALAKDVTAAIERLEAQAARREAVERVQHGKTHDLLVRLIHSSQSAPAERPAADGLEPL</sequence>
<evidence type="ECO:0000256" key="1">
    <source>
        <dbReference type="SAM" id="Phobius"/>
    </source>
</evidence>
<dbReference type="EMBL" id="JACIBV010000001">
    <property type="protein sequence ID" value="MBB3728696.1"/>
    <property type="molecule type" value="Genomic_DNA"/>
</dbReference>
<organism evidence="2 3">
    <name type="scientific">Nonomuraea dietziae</name>
    <dbReference type="NCBI Taxonomy" id="65515"/>
    <lineage>
        <taxon>Bacteria</taxon>
        <taxon>Bacillati</taxon>
        <taxon>Actinomycetota</taxon>
        <taxon>Actinomycetes</taxon>
        <taxon>Streptosporangiales</taxon>
        <taxon>Streptosporangiaceae</taxon>
        <taxon>Nonomuraea</taxon>
    </lineage>
</organism>